<reference evidence="2 3" key="1">
    <citation type="journal article" date="2012" name="PLoS Pathog.">
        <title>Diverse lifestyles and strategies of plant pathogenesis encoded in the genomes of eighteen Dothideomycetes fungi.</title>
        <authorList>
            <person name="Ohm R.A."/>
            <person name="Feau N."/>
            <person name="Henrissat B."/>
            <person name="Schoch C.L."/>
            <person name="Horwitz B.A."/>
            <person name="Barry K.W."/>
            <person name="Condon B.J."/>
            <person name="Copeland A.C."/>
            <person name="Dhillon B."/>
            <person name="Glaser F."/>
            <person name="Hesse C.N."/>
            <person name="Kosti I."/>
            <person name="LaButti K."/>
            <person name="Lindquist E.A."/>
            <person name="Lucas S."/>
            <person name="Salamov A.A."/>
            <person name="Bradshaw R.E."/>
            <person name="Ciuffetti L."/>
            <person name="Hamelin R.C."/>
            <person name="Kema G.H.J."/>
            <person name="Lawrence C."/>
            <person name="Scott J.A."/>
            <person name="Spatafora J.W."/>
            <person name="Turgeon B.G."/>
            <person name="de Wit P.J.G.M."/>
            <person name="Zhong S."/>
            <person name="Goodwin S.B."/>
            <person name="Grigoriev I.V."/>
        </authorList>
    </citation>
    <scope>NUCLEOTIDE SEQUENCE [LARGE SCALE GENOMIC DNA]</scope>
    <source>
        <strain evidence="2 3">CIRAD86</strain>
    </source>
</reference>
<feature type="chain" id="PRO_5004030933" evidence="1">
    <location>
        <begin position="21"/>
        <end position="107"/>
    </location>
</feature>
<dbReference type="RefSeq" id="XP_007931867.1">
    <property type="nucleotide sequence ID" value="XM_007933676.1"/>
</dbReference>
<evidence type="ECO:0000256" key="1">
    <source>
        <dbReference type="SAM" id="SignalP"/>
    </source>
</evidence>
<keyword evidence="1" id="KW-0732">Signal</keyword>
<name>M3AL72_PSEFD</name>
<dbReference type="VEuPathDB" id="FungiDB:MYCFIDRAFT_85323"/>
<accession>M3AL72</accession>
<dbReference type="AlphaFoldDB" id="M3AL72"/>
<gene>
    <name evidence="2" type="ORF">MYCFIDRAFT_85323</name>
</gene>
<dbReference type="KEGG" id="pfj:MYCFIDRAFT_85323"/>
<feature type="signal peptide" evidence="1">
    <location>
        <begin position="1"/>
        <end position="20"/>
    </location>
</feature>
<keyword evidence="3" id="KW-1185">Reference proteome</keyword>
<proteinExistence type="predicted"/>
<evidence type="ECO:0000313" key="2">
    <source>
        <dbReference type="EMBL" id="EME78192.1"/>
    </source>
</evidence>
<protein>
    <submittedName>
        <fullName evidence="2">Uncharacterized protein</fullName>
    </submittedName>
</protein>
<dbReference type="Proteomes" id="UP000016932">
    <property type="component" value="Unassembled WGS sequence"/>
</dbReference>
<dbReference type="EMBL" id="KB446564">
    <property type="protein sequence ID" value="EME78192.1"/>
    <property type="molecule type" value="Genomic_DNA"/>
</dbReference>
<dbReference type="OrthoDB" id="3641654at2759"/>
<evidence type="ECO:0000313" key="3">
    <source>
        <dbReference type="Proteomes" id="UP000016932"/>
    </source>
</evidence>
<sequence>MLGLKQVILLAGSLSTLALASPLEMRDDNSCTFRVDLVNACKQMYGGSWDVCKDARHTFDIPDCNGVTGKKKICEYHQVAGCKGKFWGGCWNEGDVEPPFAPPPTGC</sequence>
<dbReference type="HOGENOM" id="CLU_2211112_0_0_1"/>
<dbReference type="GeneID" id="19342331"/>
<organism evidence="2 3">
    <name type="scientific">Pseudocercospora fijiensis (strain CIRAD86)</name>
    <name type="common">Black leaf streak disease fungus</name>
    <name type="synonym">Mycosphaerella fijiensis</name>
    <dbReference type="NCBI Taxonomy" id="383855"/>
    <lineage>
        <taxon>Eukaryota</taxon>
        <taxon>Fungi</taxon>
        <taxon>Dikarya</taxon>
        <taxon>Ascomycota</taxon>
        <taxon>Pezizomycotina</taxon>
        <taxon>Dothideomycetes</taxon>
        <taxon>Dothideomycetidae</taxon>
        <taxon>Mycosphaerellales</taxon>
        <taxon>Mycosphaerellaceae</taxon>
        <taxon>Pseudocercospora</taxon>
    </lineage>
</organism>